<feature type="transmembrane region" description="Helical" evidence="1">
    <location>
        <begin position="73"/>
        <end position="91"/>
    </location>
</feature>
<reference evidence="2 3" key="1">
    <citation type="submission" date="2024-06" db="EMBL/GenBank/DDBJ databases">
        <title>Sorghum-associated microbial communities from plants grown in Nebraska, USA.</title>
        <authorList>
            <person name="Schachtman D."/>
        </authorList>
    </citation>
    <scope>NUCLEOTIDE SEQUENCE [LARGE SCALE GENOMIC DNA]</scope>
    <source>
        <strain evidence="2 3">2814</strain>
    </source>
</reference>
<feature type="transmembrane region" description="Helical" evidence="1">
    <location>
        <begin position="151"/>
        <end position="181"/>
    </location>
</feature>
<keyword evidence="1" id="KW-1133">Transmembrane helix</keyword>
<dbReference type="Proteomes" id="UP001549313">
    <property type="component" value="Unassembled WGS sequence"/>
</dbReference>
<evidence type="ECO:0000313" key="2">
    <source>
        <dbReference type="EMBL" id="MET4682847.1"/>
    </source>
</evidence>
<keyword evidence="1" id="KW-0472">Membrane</keyword>
<keyword evidence="1" id="KW-0812">Transmembrane</keyword>
<feature type="transmembrane region" description="Helical" evidence="1">
    <location>
        <begin position="111"/>
        <end position="130"/>
    </location>
</feature>
<evidence type="ECO:0000256" key="1">
    <source>
        <dbReference type="SAM" id="Phobius"/>
    </source>
</evidence>
<name>A0ABV2R8E9_9CAUL</name>
<comment type="caution">
    <text evidence="2">The sequence shown here is derived from an EMBL/GenBank/DDBJ whole genome shotgun (WGS) entry which is preliminary data.</text>
</comment>
<gene>
    <name evidence="2" type="ORF">ABIE19_000756</name>
</gene>
<dbReference type="RefSeq" id="WP_354087786.1">
    <property type="nucleotide sequence ID" value="NZ_JBEPTF010000001.1"/>
</dbReference>
<sequence length="184" mass="20239">MSGFEAIFAFYALLLGLAVANVTSAFANMYKARRKTAVGWTTPLLGVVILLSASQQWIALFRAQADIAIGLKEILACLGMALPYIFASHTMTPRDGEVASLEDYYVDHRLVLVWALLTPICTSAILNLVYTSTLDRWSVQVVMEMLLYQGVRFACLIPMLIWPAAAVQRAGLLALAAYTVFLMI</sequence>
<organism evidence="2 3">
    <name type="scientific">Brevundimonas faecalis</name>
    <dbReference type="NCBI Taxonomy" id="947378"/>
    <lineage>
        <taxon>Bacteria</taxon>
        <taxon>Pseudomonadati</taxon>
        <taxon>Pseudomonadota</taxon>
        <taxon>Alphaproteobacteria</taxon>
        <taxon>Caulobacterales</taxon>
        <taxon>Caulobacteraceae</taxon>
        <taxon>Brevundimonas</taxon>
    </lineage>
</organism>
<evidence type="ECO:0000313" key="3">
    <source>
        <dbReference type="Proteomes" id="UP001549313"/>
    </source>
</evidence>
<dbReference type="EMBL" id="JBEPTF010000001">
    <property type="protein sequence ID" value="MET4682847.1"/>
    <property type="molecule type" value="Genomic_DNA"/>
</dbReference>
<proteinExistence type="predicted"/>
<protein>
    <submittedName>
        <fullName evidence="2">Uncharacterized protein</fullName>
    </submittedName>
</protein>
<feature type="transmembrane region" description="Helical" evidence="1">
    <location>
        <begin position="37"/>
        <end position="61"/>
    </location>
</feature>
<keyword evidence="3" id="KW-1185">Reference proteome</keyword>
<accession>A0ABV2R8E9</accession>